<feature type="region of interest" description="Disordered" evidence="8">
    <location>
        <begin position="145"/>
        <end position="270"/>
    </location>
</feature>
<dbReference type="InterPro" id="IPR051694">
    <property type="entry name" value="Immunoregulatory_rcpt-like"/>
</dbReference>
<protein>
    <recommendedName>
        <fullName evidence="12">Mid2 domain-containing protein</fullName>
    </recommendedName>
</protein>
<evidence type="ECO:0000256" key="3">
    <source>
        <dbReference type="ARBA" id="ARBA00022692"/>
    </source>
</evidence>
<dbReference type="Proteomes" id="UP000242188">
    <property type="component" value="Unassembled WGS sequence"/>
</dbReference>
<comment type="similarity">
    <text evidence="2">Belongs to the CD164 family.</text>
</comment>
<keyword evidence="3 9" id="KW-0812">Transmembrane</keyword>
<proteinExistence type="inferred from homology"/>
<comment type="subcellular location">
    <subcellularLocation>
        <location evidence="1">Membrane</location>
        <topology evidence="1">Single-pass type I membrane protein</topology>
    </subcellularLocation>
</comment>
<name>A0A210QN97_MIZYE</name>
<dbReference type="GO" id="GO:0016020">
    <property type="term" value="C:membrane"/>
    <property type="evidence" value="ECO:0007669"/>
    <property type="project" value="UniProtKB-SubCell"/>
</dbReference>
<dbReference type="InterPro" id="IPR007947">
    <property type="entry name" value="CD164_MGC24"/>
</dbReference>
<gene>
    <name evidence="10" type="ORF">KP79_PYT06745</name>
</gene>
<evidence type="ECO:0000256" key="2">
    <source>
        <dbReference type="ARBA" id="ARBA00005341"/>
    </source>
</evidence>
<sequence length="270" mass="29979">MADLTSTTVAVTTSIRTTPPSTSTVEDGNTTATISSTTQTSTELISSTNATSTTISTTPGGEEPNHVGAIVGGVVGGILMLLVIAAVVIFIFRWKRRKRKKQNEKSNNLQVLPPSVSDLVNMETMNYKDERKRSKKPTPVVVSITQSFNEPHYENKEPSYVKPEPPTRDIYSGPDNIEYYMGNDTTTTNEEPTEMYSDADTPNLRQTKNFPSEEAPKPPNTNSVLETSKEQEPRDYENVPKKRTEPPKADPTQTSEVEEDEEQTVYENQK</sequence>
<evidence type="ECO:0000256" key="7">
    <source>
        <dbReference type="ARBA" id="ARBA00023180"/>
    </source>
</evidence>
<keyword evidence="5 9" id="KW-1133">Transmembrane helix</keyword>
<evidence type="ECO:0000256" key="5">
    <source>
        <dbReference type="ARBA" id="ARBA00022989"/>
    </source>
</evidence>
<dbReference type="OrthoDB" id="10650345at2759"/>
<dbReference type="GO" id="GO:0071944">
    <property type="term" value="C:cell periphery"/>
    <property type="evidence" value="ECO:0007669"/>
    <property type="project" value="UniProtKB-ARBA"/>
</dbReference>
<feature type="region of interest" description="Disordered" evidence="8">
    <location>
        <begin position="1"/>
        <end position="30"/>
    </location>
</feature>
<evidence type="ECO:0000256" key="6">
    <source>
        <dbReference type="ARBA" id="ARBA00023136"/>
    </source>
</evidence>
<dbReference type="Gene3D" id="1.20.5.510">
    <property type="entry name" value="Single helix bin"/>
    <property type="match status" value="1"/>
</dbReference>
<accession>A0A210QN97</accession>
<organism evidence="10 11">
    <name type="scientific">Mizuhopecten yessoensis</name>
    <name type="common">Japanese scallop</name>
    <name type="synonym">Patinopecten yessoensis</name>
    <dbReference type="NCBI Taxonomy" id="6573"/>
    <lineage>
        <taxon>Eukaryota</taxon>
        <taxon>Metazoa</taxon>
        <taxon>Spiralia</taxon>
        <taxon>Lophotrochozoa</taxon>
        <taxon>Mollusca</taxon>
        <taxon>Bivalvia</taxon>
        <taxon>Autobranchia</taxon>
        <taxon>Pteriomorphia</taxon>
        <taxon>Pectinida</taxon>
        <taxon>Pectinoidea</taxon>
        <taxon>Pectinidae</taxon>
        <taxon>Mizuhopecten</taxon>
    </lineage>
</organism>
<dbReference type="Pfam" id="PF05283">
    <property type="entry name" value="MGC-24"/>
    <property type="match status" value="1"/>
</dbReference>
<dbReference type="AlphaFoldDB" id="A0A210QN97"/>
<evidence type="ECO:0000256" key="9">
    <source>
        <dbReference type="SAM" id="Phobius"/>
    </source>
</evidence>
<evidence type="ECO:0000313" key="10">
    <source>
        <dbReference type="EMBL" id="OWF50216.1"/>
    </source>
</evidence>
<evidence type="ECO:0000256" key="4">
    <source>
        <dbReference type="ARBA" id="ARBA00022729"/>
    </source>
</evidence>
<evidence type="ECO:0000256" key="8">
    <source>
        <dbReference type="SAM" id="MobiDB-lite"/>
    </source>
</evidence>
<evidence type="ECO:0008006" key="12">
    <source>
        <dbReference type="Google" id="ProtNLM"/>
    </source>
</evidence>
<keyword evidence="11" id="KW-1185">Reference proteome</keyword>
<keyword evidence="4" id="KW-0732">Signal</keyword>
<reference evidence="10 11" key="1">
    <citation type="journal article" date="2017" name="Nat. Ecol. Evol.">
        <title>Scallop genome provides insights into evolution of bilaterian karyotype and development.</title>
        <authorList>
            <person name="Wang S."/>
            <person name="Zhang J."/>
            <person name="Jiao W."/>
            <person name="Li J."/>
            <person name="Xun X."/>
            <person name="Sun Y."/>
            <person name="Guo X."/>
            <person name="Huan P."/>
            <person name="Dong B."/>
            <person name="Zhang L."/>
            <person name="Hu X."/>
            <person name="Sun X."/>
            <person name="Wang J."/>
            <person name="Zhao C."/>
            <person name="Wang Y."/>
            <person name="Wang D."/>
            <person name="Huang X."/>
            <person name="Wang R."/>
            <person name="Lv J."/>
            <person name="Li Y."/>
            <person name="Zhang Z."/>
            <person name="Liu B."/>
            <person name="Lu W."/>
            <person name="Hui Y."/>
            <person name="Liang J."/>
            <person name="Zhou Z."/>
            <person name="Hou R."/>
            <person name="Li X."/>
            <person name="Liu Y."/>
            <person name="Li H."/>
            <person name="Ning X."/>
            <person name="Lin Y."/>
            <person name="Zhao L."/>
            <person name="Xing Q."/>
            <person name="Dou J."/>
            <person name="Li Y."/>
            <person name="Mao J."/>
            <person name="Guo H."/>
            <person name="Dou H."/>
            <person name="Li T."/>
            <person name="Mu C."/>
            <person name="Jiang W."/>
            <person name="Fu Q."/>
            <person name="Fu X."/>
            <person name="Miao Y."/>
            <person name="Liu J."/>
            <person name="Yu Q."/>
            <person name="Li R."/>
            <person name="Liao H."/>
            <person name="Li X."/>
            <person name="Kong Y."/>
            <person name="Jiang Z."/>
            <person name="Chourrout D."/>
            <person name="Li R."/>
            <person name="Bao Z."/>
        </authorList>
    </citation>
    <scope>NUCLEOTIDE SEQUENCE [LARGE SCALE GENOMIC DNA]</scope>
    <source>
        <strain evidence="10 11">PY_sf001</strain>
    </source>
</reference>
<dbReference type="PANTHER" id="PTHR15549">
    <property type="entry name" value="PAIRED IMMUNOGLOBULIN-LIKE TYPE 2 RECEPTOR"/>
    <property type="match status" value="1"/>
</dbReference>
<feature type="transmembrane region" description="Helical" evidence="9">
    <location>
        <begin position="67"/>
        <end position="92"/>
    </location>
</feature>
<comment type="caution">
    <text evidence="10">The sequence shown here is derived from an EMBL/GenBank/DDBJ whole genome shotgun (WGS) entry which is preliminary data.</text>
</comment>
<feature type="compositionally biased region" description="Basic and acidic residues" evidence="8">
    <location>
        <begin position="227"/>
        <end position="248"/>
    </location>
</feature>
<dbReference type="EMBL" id="NEDP02002733">
    <property type="protein sequence ID" value="OWF50216.1"/>
    <property type="molecule type" value="Genomic_DNA"/>
</dbReference>
<evidence type="ECO:0000256" key="1">
    <source>
        <dbReference type="ARBA" id="ARBA00004479"/>
    </source>
</evidence>
<keyword evidence="7" id="KW-0325">Glycoprotein</keyword>
<evidence type="ECO:0000313" key="11">
    <source>
        <dbReference type="Proteomes" id="UP000242188"/>
    </source>
</evidence>
<dbReference type="PANTHER" id="PTHR15549:SF26">
    <property type="entry name" value="AXIAL BUDDING PATTERN PROTEIN 2-RELATED"/>
    <property type="match status" value="1"/>
</dbReference>
<keyword evidence="6 9" id="KW-0472">Membrane</keyword>